<sequence length="420" mass="48050">MKKIESLGKLKKKWEDNLDEVIQFWSKNSIDEEYGGYFTCIDAKGTVLDKTKIVLTFSIPEKEPTKQGRQVWTFSRLYIDSGNMDFFAVAYTGYKFMHKAKAADGTLFFSTTQSGEHLHFQRKPYAAVFYSMGLLEFSKAVLKLPKDHEMKSKLDAKKIKAEAEVYYDKLRAWMADPTLIGGQAADRNTSKLGDVMCICGLAVDFYEDETDETKKSKYMDIMKDAAKTAKLHYSTEHKVFMENALLEKGLDFSTPAGRLCNPGHSIEVSWFLLHLNKYIHDERLQVIALEGLLGTLDLGYDKKHGGITYMLDILNMPLMDATVTAENKLWWPMSEALYATILAFEHTNDTVFYDWCLKLWECIEDKFIDKVNGGDWFGYLRKDCTVFNQLKGGNYKGCFHVPRALIYSISSADRIIKASQ</sequence>
<evidence type="ECO:0000256" key="6">
    <source>
        <dbReference type="ARBA" id="ARBA00031608"/>
    </source>
</evidence>
<dbReference type="Pfam" id="PF07221">
    <property type="entry name" value="GlcNAc_2-epim"/>
    <property type="match status" value="1"/>
</dbReference>
<dbReference type="InterPro" id="IPR010819">
    <property type="entry name" value="AGE/CE"/>
</dbReference>
<reference evidence="11 12" key="1">
    <citation type="submission" date="2021-04" db="EMBL/GenBank/DDBJ databases">
        <authorList>
            <person name="Bliznina A."/>
        </authorList>
    </citation>
    <scope>NUCLEOTIDE SEQUENCE [LARGE SCALE GENOMIC DNA]</scope>
</reference>
<name>A0ABN7T6C4_OIKDI</name>
<evidence type="ECO:0000256" key="9">
    <source>
        <dbReference type="ARBA" id="ARBA00034243"/>
    </source>
</evidence>
<dbReference type="EC" id="5.1.3.8" evidence="3"/>
<evidence type="ECO:0000256" key="10">
    <source>
        <dbReference type="ARBA" id="ARBA00046544"/>
    </source>
</evidence>
<dbReference type="Gene3D" id="1.50.10.10">
    <property type="match status" value="1"/>
</dbReference>
<gene>
    <name evidence="11" type="ORF">OKIOD_LOCUS16059</name>
</gene>
<accession>A0ABN7T6C4</accession>
<comment type="subunit">
    <text evidence="10">Homodimer. Forms a heterodimer with renin and inhibits its activity.</text>
</comment>
<dbReference type="PANTHER" id="PTHR15108">
    <property type="entry name" value="N-ACYLGLUCOSAMINE-2-EPIMERASE"/>
    <property type="match status" value="1"/>
</dbReference>
<dbReference type="EMBL" id="OU015567">
    <property type="protein sequence ID" value="CAG5113159.1"/>
    <property type="molecule type" value="Genomic_DNA"/>
</dbReference>
<evidence type="ECO:0000313" key="11">
    <source>
        <dbReference type="EMBL" id="CAG5113159.1"/>
    </source>
</evidence>
<evidence type="ECO:0000256" key="1">
    <source>
        <dbReference type="ARBA" id="ARBA00004878"/>
    </source>
</evidence>
<protein>
    <recommendedName>
        <fullName evidence="4">N-acylglucosamine 2-epimerase</fullName>
        <ecNumber evidence="3">5.1.3.8</ecNumber>
    </recommendedName>
    <alternativeName>
        <fullName evidence="8">GlcNAc 2-epimerase</fullName>
    </alternativeName>
    <alternativeName>
        <fullName evidence="6">N-acetyl-D-glucosamine 2-epimerase</fullName>
    </alternativeName>
    <alternativeName>
        <fullName evidence="7">Renin-binding protein</fullName>
    </alternativeName>
</protein>
<dbReference type="InterPro" id="IPR008928">
    <property type="entry name" value="6-hairpin_glycosidase_sf"/>
</dbReference>
<proteinExistence type="inferred from homology"/>
<evidence type="ECO:0000256" key="7">
    <source>
        <dbReference type="ARBA" id="ARBA00031909"/>
    </source>
</evidence>
<dbReference type="Proteomes" id="UP001158576">
    <property type="component" value="Chromosome 2"/>
</dbReference>
<evidence type="ECO:0000313" key="12">
    <source>
        <dbReference type="Proteomes" id="UP001158576"/>
    </source>
</evidence>
<evidence type="ECO:0000256" key="4">
    <source>
        <dbReference type="ARBA" id="ARBA00014959"/>
    </source>
</evidence>
<comment type="pathway">
    <text evidence="1">Amino-sugar metabolism; N-acetylneuraminate degradation.</text>
</comment>
<evidence type="ECO:0000256" key="3">
    <source>
        <dbReference type="ARBA" id="ARBA00013176"/>
    </source>
</evidence>
<comment type="catalytic activity">
    <reaction evidence="9">
        <text>an N-acyl-D-glucosamine = an N-acyl-D-mannosamine</text>
        <dbReference type="Rhea" id="RHEA:19033"/>
        <dbReference type="ChEBI" id="CHEBI:16062"/>
        <dbReference type="ChEBI" id="CHEBI:17274"/>
        <dbReference type="EC" id="5.1.3.8"/>
    </reaction>
    <physiologicalReaction direction="left-to-right" evidence="9">
        <dbReference type="Rhea" id="RHEA:19034"/>
    </physiologicalReaction>
    <physiologicalReaction direction="right-to-left" evidence="9">
        <dbReference type="Rhea" id="RHEA:19035"/>
    </physiologicalReaction>
</comment>
<dbReference type="SUPFAM" id="SSF48208">
    <property type="entry name" value="Six-hairpin glycosidases"/>
    <property type="match status" value="1"/>
</dbReference>
<keyword evidence="12" id="KW-1185">Reference proteome</keyword>
<evidence type="ECO:0000256" key="8">
    <source>
        <dbReference type="ARBA" id="ARBA00033215"/>
    </source>
</evidence>
<dbReference type="InterPro" id="IPR012341">
    <property type="entry name" value="6hp_glycosidase-like_sf"/>
</dbReference>
<evidence type="ECO:0000256" key="2">
    <source>
        <dbReference type="ARBA" id="ARBA00008558"/>
    </source>
</evidence>
<comment type="similarity">
    <text evidence="2">Belongs to the N-acylglucosamine 2-epimerase family.</text>
</comment>
<evidence type="ECO:0000256" key="5">
    <source>
        <dbReference type="ARBA" id="ARBA00023235"/>
    </source>
</evidence>
<organism evidence="11 12">
    <name type="scientific">Oikopleura dioica</name>
    <name type="common">Tunicate</name>
    <dbReference type="NCBI Taxonomy" id="34765"/>
    <lineage>
        <taxon>Eukaryota</taxon>
        <taxon>Metazoa</taxon>
        <taxon>Chordata</taxon>
        <taxon>Tunicata</taxon>
        <taxon>Appendicularia</taxon>
        <taxon>Copelata</taxon>
        <taxon>Oikopleuridae</taxon>
        <taxon>Oikopleura</taxon>
    </lineage>
</organism>
<keyword evidence="5" id="KW-0413">Isomerase</keyword>